<dbReference type="FunFam" id="3.30.40.10:FF:000205">
    <property type="entry name" value="Histone-lysine N-methyltransferase"/>
    <property type="match status" value="1"/>
</dbReference>
<dbReference type="FunFam" id="2.170.270.10:FF:000002">
    <property type="entry name" value="Histone-lysine N-methyltransferase"/>
    <property type="match status" value="1"/>
</dbReference>
<feature type="compositionally biased region" description="Basic residues" evidence="16">
    <location>
        <begin position="1489"/>
        <end position="1502"/>
    </location>
</feature>
<dbReference type="Gene3D" id="2.170.270.10">
    <property type="entry name" value="SET domain"/>
    <property type="match status" value="1"/>
</dbReference>
<dbReference type="GO" id="GO:0005634">
    <property type="term" value="C:nucleus"/>
    <property type="evidence" value="ECO:0007669"/>
    <property type="project" value="UniProtKB-SubCell"/>
</dbReference>
<feature type="compositionally biased region" description="Basic and acidic residues" evidence="16">
    <location>
        <begin position="1456"/>
        <end position="1468"/>
    </location>
</feature>
<dbReference type="InterPro" id="IPR050777">
    <property type="entry name" value="SET2_Histone-Lys_MeTrsfase"/>
</dbReference>
<evidence type="ECO:0000313" key="24">
    <source>
        <dbReference type="Proteomes" id="UP000838412"/>
    </source>
</evidence>
<dbReference type="EMBL" id="OV696688">
    <property type="protein sequence ID" value="CAH1259179.1"/>
    <property type="molecule type" value="Genomic_DNA"/>
</dbReference>
<dbReference type="InterPro" id="IPR000313">
    <property type="entry name" value="PWWP_dom"/>
</dbReference>
<proteinExistence type="predicted"/>
<feature type="region of interest" description="Disordered" evidence="16">
    <location>
        <begin position="499"/>
        <end position="563"/>
    </location>
</feature>
<feature type="compositionally biased region" description="Basic and acidic residues" evidence="16">
    <location>
        <begin position="610"/>
        <end position="622"/>
    </location>
</feature>
<dbReference type="InterPro" id="IPR001841">
    <property type="entry name" value="Znf_RING"/>
</dbReference>
<dbReference type="PROSITE" id="PS50089">
    <property type="entry name" value="ZF_RING_2"/>
    <property type="match status" value="1"/>
</dbReference>
<keyword evidence="3" id="KW-0158">Chromosome</keyword>
<feature type="region of interest" description="Disordered" evidence="16">
    <location>
        <begin position="1"/>
        <end position="25"/>
    </location>
</feature>
<gene>
    <name evidence="23" type="primary">NSD2</name>
    <name evidence="23" type="ORF">BLAG_LOCUS16551</name>
</gene>
<dbReference type="Pfam" id="PF00628">
    <property type="entry name" value="PHD"/>
    <property type="match status" value="1"/>
</dbReference>
<dbReference type="FunFam" id="3.30.40.10:FF:000093">
    <property type="entry name" value="Histone-lysine N-methyltransferase"/>
    <property type="match status" value="1"/>
</dbReference>
<evidence type="ECO:0000256" key="2">
    <source>
        <dbReference type="ARBA" id="ARBA00004286"/>
    </source>
</evidence>
<dbReference type="SUPFAM" id="SSF47095">
    <property type="entry name" value="HMG-box"/>
    <property type="match status" value="1"/>
</dbReference>
<keyword evidence="24" id="KW-1185">Reference proteome</keyword>
<feature type="compositionally biased region" description="Polar residues" evidence="16">
    <location>
        <begin position="577"/>
        <end position="591"/>
    </location>
</feature>
<dbReference type="CDD" id="cd15568">
    <property type="entry name" value="PHD5_NSD"/>
    <property type="match status" value="1"/>
</dbReference>
<feature type="domain" description="RING-type" evidence="18">
    <location>
        <begin position="738"/>
        <end position="783"/>
    </location>
</feature>
<feature type="compositionally biased region" description="Basic and acidic residues" evidence="16">
    <location>
        <begin position="631"/>
        <end position="648"/>
    </location>
</feature>
<keyword evidence="8" id="KW-0677">Repeat</keyword>
<dbReference type="Pfam" id="PF23004">
    <property type="entry name" value="PHDvar_NSD"/>
    <property type="match status" value="1"/>
</dbReference>
<keyword evidence="11" id="KW-0156">Chromatin regulator</keyword>
<dbReference type="Gene3D" id="3.30.40.10">
    <property type="entry name" value="Zinc/RING finger domain, C3HC4 (zinc finger)"/>
    <property type="match status" value="4"/>
</dbReference>
<evidence type="ECO:0000256" key="15">
    <source>
        <dbReference type="PROSITE-ProRule" id="PRU00175"/>
    </source>
</evidence>
<keyword evidence="9 15" id="KW-0863">Zinc-finger</keyword>
<dbReference type="PROSITE" id="PS51215">
    <property type="entry name" value="AWS"/>
    <property type="match status" value="1"/>
</dbReference>
<feature type="region of interest" description="Disordered" evidence="16">
    <location>
        <begin position="1428"/>
        <end position="1514"/>
    </location>
</feature>
<dbReference type="CDD" id="cd05838">
    <property type="entry name" value="PWWP_NSD_rpt2"/>
    <property type="match status" value="1"/>
</dbReference>
<dbReference type="InterPro" id="IPR055197">
    <property type="entry name" value="PHDvar_NSD"/>
</dbReference>
<feature type="compositionally biased region" description="Basic residues" evidence="16">
    <location>
        <begin position="175"/>
        <end position="187"/>
    </location>
</feature>
<dbReference type="Pfam" id="PF23011">
    <property type="entry name" value="PHD-1st_NSD"/>
    <property type="match status" value="1"/>
</dbReference>
<feature type="compositionally biased region" description="Low complexity" evidence="16">
    <location>
        <begin position="1443"/>
        <end position="1452"/>
    </location>
</feature>
<keyword evidence="10" id="KW-0862">Zinc</keyword>
<feature type="compositionally biased region" description="Polar residues" evidence="16">
    <location>
        <begin position="649"/>
        <end position="661"/>
    </location>
</feature>
<evidence type="ECO:0000256" key="16">
    <source>
        <dbReference type="SAM" id="MobiDB-lite"/>
    </source>
</evidence>
<sequence>MNTPPIASDLPSKSIADLPLDGKSGANFTEAFFDPNLNPLAASPAHDMAGVQTVIPPVDLLTEEDTTECTVSPQKDEQSNVENKFAMSPSQPEGDVAMSTDDKSSPESERPSGSPEIKLKIKRTFLRGREKLTSSLLSDGSSPEEAGPSKKRKKKLLEATDDGDETPEVICKQSPPRKKGKRGRKKKVMDAFPAAVDHPSSAITLTPSVGTPLPTVSHPKGALNLQALEERMPPRWLVGDLVWGKVSGHPWWPCMVAYDPVEGVYTKFKGGAIRASRLYHLQFFGDIAERGWVSERSTVKFEGKDQYEQVVEDSIKQFTSTSQRNQARKKNAVKPSRKAAWEVALQAAEEALPLSLLERKQQYTFKYDTAPSPTDEEDATPSVTTPAGGKKRGRKRKSAVSAAGATSLLSDDTDNEEEHLVKKKRKVVKKTPSQAEDSPKKGNKSQKKQVERARFELFCQKQQEQVMVDHPDYAPEQIQEELQMQWDILPDKLKAKYTSKFSATSQNSASDGDFDQPGVKHKPLEMTSGSPTKQQKKVAPKVQPSSPKKRKTAGKSSEADLKSSVDQCINSILALSQSDSAESSYPSTPGQVDSPAAPYETLPVKKRIQRRAEEGGKPDKTTKKSRKPRRDKGEDVRPNSAASEKEEGAQNTDLEELSSQVSDHESEESSAPSSSSGLGRGAWAASKENLCQVCEQVGELLLCEGSCCGAFHLDCIGLQQMPTGTFKCDECISGVHTCFVCRKSEVTTKRCSIPICGKYYHEDCLRKFPNTVFEAKGFRCPLHVCGTCVAVAGGDVKKVKSRGRILARCVRCPTAYHVNDSCIAAGCIQLAQNNIVCSNHFQPVKNQAHHSHVNVSWCFICSKGGESLCSDPHELVGSMDISDSDQSHRGSYLLQQHLPAAGSGVAWGSLAVTRGGDLLCCEMCPAAFHPQCLGLEDLPEGTWFCRDCSLGKKPLYKEIVWVKLGTYRWWPAEIEHPSKIPQNIYNMPHQVGEFPVRFFGSNDYFWTHQARVFAFQEGDKGSKESATSKGIAKVFKKGVVEATERFKYLQTQKEQKEAQECQRIGKKPPPFKMIKTNKPVGSVQIHTADPSEIQRCECKPTDENPCGPESDCLNRNLMIECHPAGCPIGEKCQNQRFVKRQYPAVESFKTPDGRGWGLKTMVDVKKHDFVYEYVGELIDEEEVQRRIKKAHEDNVTNFYMLTLDKNRIIDAGPKANMSRFMNHSCQPNCETQKWMVNGDIRVGLFAMDDIPTGSELTFNYNLDCLGNEKTPCNCGAPICSGYIGVRPKTAAAAAAEERSKNAKKKQRKRKMAPKNLRKEHEDECFRCSEGGELVMCDRKTCPKAYHVTCLNLTKPPHGKWECPWHHCDVCGKTATVLCDVCPNSFCREHAIDDNIAKHPSDKMVCHEHTEEEVQESIQALELKQRKALAAKAESEDEDTARDSAPQKQASSQPKKKSLDKLATEDGTAKKQRRKPKQKIQNGISGKGGKAGKKQASKAKGPAKKPALVNKNGKANLEVESKQTVKLEAEAVPKVLDDDLDDFEGELMIDCDL</sequence>
<feature type="domain" description="Post-SET" evidence="21">
    <location>
        <begin position="1268"/>
        <end position="1284"/>
    </location>
</feature>
<dbReference type="SMART" id="SM00508">
    <property type="entry name" value="PostSET"/>
    <property type="match status" value="1"/>
</dbReference>
<dbReference type="CDD" id="cd15648">
    <property type="entry name" value="PHD1_NSD1_2"/>
    <property type="match status" value="1"/>
</dbReference>
<dbReference type="SMART" id="SM00317">
    <property type="entry name" value="SET"/>
    <property type="match status" value="1"/>
</dbReference>
<dbReference type="SUPFAM" id="SSF57903">
    <property type="entry name" value="FYVE/PHD zinc finger"/>
    <property type="match status" value="3"/>
</dbReference>
<dbReference type="FunFam" id="2.30.30.140:FF:000057">
    <property type="entry name" value="Histone-lysine N-methyltransferase NSD2"/>
    <property type="match status" value="1"/>
</dbReference>
<dbReference type="GO" id="GO:0005694">
    <property type="term" value="C:chromosome"/>
    <property type="evidence" value="ECO:0007669"/>
    <property type="project" value="UniProtKB-SubCell"/>
</dbReference>
<evidence type="ECO:0000256" key="3">
    <source>
        <dbReference type="ARBA" id="ARBA00022454"/>
    </source>
</evidence>
<dbReference type="InterPro" id="IPR019787">
    <property type="entry name" value="Znf_PHD-finger"/>
</dbReference>
<dbReference type="Pfam" id="PF00856">
    <property type="entry name" value="SET"/>
    <property type="match status" value="1"/>
</dbReference>
<dbReference type="SUPFAM" id="SSF63748">
    <property type="entry name" value="Tudor/PWWP/MBT"/>
    <property type="match status" value="2"/>
</dbReference>
<dbReference type="InterPro" id="IPR001965">
    <property type="entry name" value="Znf_PHD"/>
</dbReference>
<feature type="domain" description="PWWP" evidence="20">
    <location>
        <begin position="238"/>
        <end position="303"/>
    </location>
</feature>
<name>A0A8J9ZS81_BRALA</name>
<dbReference type="GO" id="GO:0008270">
    <property type="term" value="F:zinc ion binding"/>
    <property type="evidence" value="ECO:0007669"/>
    <property type="project" value="UniProtKB-KW"/>
</dbReference>
<dbReference type="InterPro" id="IPR046341">
    <property type="entry name" value="SET_dom_sf"/>
</dbReference>
<feature type="compositionally biased region" description="Basic and acidic residues" evidence="16">
    <location>
        <begin position="100"/>
        <end position="110"/>
    </location>
</feature>
<evidence type="ECO:0000256" key="6">
    <source>
        <dbReference type="ARBA" id="ARBA00022691"/>
    </source>
</evidence>
<evidence type="ECO:0000256" key="8">
    <source>
        <dbReference type="ARBA" id="ARBA00022737"/>
    </source>
</evidence>
<dbReference type="CDD" id="cd15567">
    <property type="entry name" value="PHD4_NSD"/>
    <property type="match status" value="1"/>
</dbReference>
<dbReference type="InterPro" id="IPR001214">
    <property type="entry name" value="SET_dom"/>
</dbReference>
<evidence type="ECO:0000256" key="14">
    <source>
        <dbReference type="ARBA" id="ARBA00023242"/>
    </source>
</evidence>
<feature type="domain" description="PWWP" evidence="20">
    <location>
        <begin position="956"/>
        <end position="1018"/>
    </location>
</feature>
<dbReference type="SMART" id="SM00249">
    <property type="entry name" value="PHD"/>
    <property type="match status" value="4"/>
</dbReference>
<feature type="domain" description="SET" evidence="19">
    <location>
        <begin position="1143"/>
        <end position="1261"/>
    </location>
</feature>
<evidence type="ECO:0000259" key="22">
    <source>
        <dbReference type="PROSITE" id="PS51215"/>
    </source>
</evidence>
<evidence type="ECO:0000256" key="10">
    <source>
        <dbReference type="ARBA" id="ARBA00022833"/>
    </source>
</evidence>
<evidence type="ECO:0000256" key="5">
    <source>
        <dbReference type="ARBA" id="ARBA00022679"/>
    </source>
</evidence>
<feature type="region of interest" description="Disordered" evidence="16">
    <location>
        <begin position="368"/>
        <end position="455"/>
    </location>
</feature>
<dbReference type="SMART" id="SM00293">
    <property type="entry name" value="PWWP"/>
    <property type="match status" value="2"/>
</dbReference>
<feature type="region of interest" description="Disordered" evidence="16">
    <location>
        <begin position="56"/>
        <end position="188"/>
    </location>
</feature>
<dbReference type="Pfam" id="PF00855">
    <property type="entry name" value="PWWP"/>
    <property type="match status" value="2"/>
</dbReference>
<keyword evidence="7" id="KW-0479">Metal-binding</keyword>
<dbReference type="InterPro" id="IPR059153">
    <property type="entry name" value="NSD_PHD-1st"/>
</dbReference>
<evidence type="ECO:0000313" key="23">
    <source>
        <dbReference type="EMBL" id="CAH1259179.1"/>
    </source>
</evidence>
<feature type="domain" description="PHD-type" evidence="17">
    <location>
        <begin position="855"/>
        <end position="951"/>
    </location>
</feature>
<dbReference type="InterPro" id="IPR047443">
    <property type="entry name" value="HMG-box_NSD2"/>
</dbReference>
<evidence type="ECO:0000256" key="11">
    <source>
        <dbReference type="ARBA" id="ARBA00022853"/>
    </source>
</evidence>
<dbReference type="FunFam" id="3.30.40.10:FF:000025">
    <property type="entry name" value="Histone-lysine N-methyltransferase"/>
    <property type="match status" value="1"/>
</dbReference>
<dbReference type="CDD" id="cd21991">
    <property type="entry name" value="HMG-box_NSD2"/>
    <property type="match status" value="1"/>
</dbReference>
<feature type="domain" description="AWS" evidence="22">
    <location>
        <begin position="1091"/>
        <end position="1141"/>
    </location>
</feature>
<keyword evidence="13" id="KW-0804">Transcription</keyword>
<dbReference type="PROSITE" id="PS50016">
    <property type="entry name" value="ZF_PHD_2"/>
    <property type="match status" value="2"/>
</dbReference>
<feature type="compositionally biased region" description="Basic residues" evidence="16">
    <location>
        <begin position="389"/>
        <end position="398"/>
    </location>
</feature>
<keyword evidence="6" id="KW-0949">S-adenosyl-L-methionine</keyword>
<dbReference type="InterPro" id="IPR041306">
    <property type="entry name" value="C5HCH"/>
</dbReference>
<dbReference type="PROSITE" id="PS50812">
    <property type="entry name" value="PWWP"/>
    <property type="match status" value="2"/>
</dbReference>
<dbReference type="Pfam" id="PF22908">
    <property type="entry name" value="PHD_NSD"/>
    <property type="match status" value="1"/>
</dbReference>
<evidence type="ECO:0000256" key="7">
    <source>
        <dbReference type="ARBA" id="ARBA00022723"/>
    </source>
</evidence>
<accession>A0A8J9ZS81</accession>
<feature type="compositionally biased region" description="Polar residues" evidence="16">
    <location>
        <begin position="499"/>
        <end position="510"/>
    </location>
</feature>
<evidence type="ECO:0000256" key="12">
    <source>
        <dbReference type="ARBA" id="ARBA00023015"/>
    </source>
</evidence>
<organism evidence="23 24">
    <name type="scientific">Branchiostoma lanceolatum</name>
    <name type="common">Common lancelet</name>
    <name type="synonym">Amphioxus lanceolatum</name>
    <dbReference type="NCBI Taxonomy" id="7740"/>
    <lineage>
        <taxon>Eukaryota</taxon>
        <taxon>Metazoa</taxon>
        <taxon>Chordata</taxon>
        <taxon>Cephalochordata</taxon>
        <taxon>Leptocardii</taxon>
        <taxon>Amphioxiformes</taxon>
        <taxon>Branchiostomatidae</taxon>
        <taxon>Branchiostoma</taxon>
    </lineage>
</organism>
<dbReference type="Pfam" id="PF17907">
    <property type="entry name" value="AWS"/>
    <property type="match status" value="1"/>
</dbReference>
<evidence type="ECO:0000256" key="4">
    <source>
        <dbReference type="ARBA" id="ARBA00022603"/>
    </source>
</evidence>
<evidence type="ECO:0000259" key="18">
    <source>
        <dbReference type="PROSITE" id="PS50089"/>
    </source>
</evidence>
<evidence type="ECO:0000259" key="20">
    <source>
        <dbReference type="PROSITE" id="PS50812"/>
    </source>
</evidence>
<dbReference type="Pfam" id="PF17982">
    <property type="entry name" value="C5HCH"/>
    <property type="match status" value="1"/>
</dbReference>
<comment type="subcellular location">
    <subcellularLocation>
        <location evidence="2">Chromosome</location>
    </subcellularLocation>
    <subcellularLocation>
        <location evidence="1">Nucleus</location>
    </subcellularLocation>
</comment>
<evidence type="ECO:0000256" key="9">
    <source>
        <dbReference type="ARBA" id="ARBA00022771"/>
    </source>
</evidence>
<evidence type="ECO:0000259" key="17">
    <source>
        <dbReference type="PROSITE" id="PS50016"/>
    </source>
</evidence>
<dbReference type="SMART" id="SM00570">
    <property type="entry name" value="AWS"/>
    <property type="match status" value="1"/>
</dbReference>
<dbReference type="OrthoDB" id="422362at2759"/>
<keyword evidence="4" id="KW-0489">Methyltransferase</keyword>
<dbReference type="GO" id="GO:0140938">
    <property type="term" value="F:histone H3 methyltransferase activity"/>
    <property type="evidence" value="ECO:0007669"/>
    <property type="project" value="UniProtKB-ARBA"/>
</dbReference>
<dbReference type="InterPro" id="IPR011011">
    <property type="entry name" value="Znf_FYVE_PHD"/>
</dbReference>
<dbReference type="FunFam" id="2.30.30.140:FF:000099">
    <property type="entry name" value="Histone-lysine N-methyltransferase"/>
    <property type="match status" value="1"/>
</dbReference>
<keyword evidence="12" id="KW-0805">Transcription regulation</keyword>
<dbReference type="InterPro" id="IPR003616">
    <property type="entry name" value="Post-SET_dom"/>
</dbReference>
<keyword evidence="14" id="KW-0539">Nucleus</keyword>
<evidence type="ECO:0000259" key="21">
    <source>
        <dbReference type="PROSITE" id="PS50868"/>
    </source>
</evidence>
<dbReference type="SUPFAM" id="SSF82199">
    <property type="entry name" value="SET domain"/>
    <property type="match status" value="1"/>
</dbReference>
<dbReference type="CDD" id="cd20144">
    <property type="entry name" value="PWWP_NSD_rpt1"/>
    <property type="match status" value="1"/>
</dbReference>
<dbReference type="InterPro" id="IPR006560">
    <property type="entry name" value="AWS_dom"/>
</dbReference>
<dbReference type="InterPro" id="IPR013083">
    <property type="entry name" value="Znf_RING/FYVE/PHD"/>
</dbReference>
<dbReference type="Gene3D" id="2.30.30.140">
    <property type="match status" value="2"/>
</dbReference>
<feature type="region of interest" description="Disordered" evidence="16">
    <location>
        <begin position="577"/>
        <end position="680"/>
    </location>
</feature>
<dbReference type="PROSITE" id="PS50868">
    <property type="entry name" value="POST_SET"/>
    <property type="match status" value="1"/>
</dbReference>
<protein>
    <submittedName>
        <fullName evidence="23">NSD2 protein</fullName>
    </submittedName>
</protein>
<reference evidence="23" key="1">
    <citation type="submission" date="2022-01" db="EMBL/GenBank/DDBJ databases">
        <authorList>
            <person name="Braso-Vives M."/>
        </authorList>
    </citation>
    <scope>NUCLEOTIDE SEQUENCE</scope>
</reference>
<dbReference type="PROSITE" id="PS50280">
    <property type="entry name" value="SET"/>
    <property type="match status" value="1"/>
</dbReference>
<evidence type="ECO:0000256" key="13">
    <source>
        <dbReference type="ARBA" id="ARBA00023163"/>
    </source>
</evidence>
<dbReference type="GO" id="GO:0016279">
    <property type="term" value="F:protein-lysine N-methyltransferase activity"/>
    <property type="evidence" value="ECO:0007669"/>
    <property type="project" value="UniProtKB-ARBA"/>
</dbReference>
<dbReference type="InterPro" id="IPR036910">
    <property type="entry name" value="HMG_box_dom_sf"/>
</dbReference>
<dbReference type="PANTHER" id="PTHR22884">
    <property type="entry name" value="SET DOMAIN PROTEINS"/>
    <property type="match status" value="1"/>
</dbReference>
<evidence type="ECO:0000256" key="1">
    <source>
        <dbReference type="ARBA" id="ARBA00004123"/>
    </source>
</evidence>
<dbReference type="InterPro" id="IPR055198">
    <property type="entry name" value="NSD_PHD"/>
</dbReference>
<evidence type="ECO:0000259" key="19">
    <source>
        <dbReference type="PROSITE" id="PS50280"/>
    </source>
</evidence>
<keyword evidence="5" id="KW-0808">Transferase</keyword>
<feature type="domain" description="PHD-type" evidence="17">
    <location>
        <begin position="688"/>
        <end position="734"/>
    </location>
</feature>
<dbReference type="CDD" id="cd19173">
    <property type="entry name" value="SET_NSD"/>
    <property type="match status" value="1"/>
</dbReference>
<dbReference type="Proteomes" id="UP000838412">
    <property type="component" value="Chromosome 3"/>
</dbReference>
<dbReference type="GO" id="GO:0032259">
    <property type="term" value="P:methylation"/>
    <property type="evidence" value="ECO:0007669"/>
    <property type="project" value="UniProtKB-KW"/>
</dbReference>
<dbReference type="InterPro" id="IPR047426">
    <property type="entry name" value="PHD1_NSD1_2"/>
</dbReference>